<accession>A0AAJ1EUZ4</accession>
<sequence>MPKTETPRPLGKALETPITLIKPAPDNPRKIPEKAIEQVAKSIQQFGWQQPLVTDKDRVIIAGHTRYLAAKKLGLKTVPCIKATHLTPKQAHAYRIADNRSHDYTTWDYPELIQQINELDNFNDVLDVADWATVLESIPDPEPLNLDDDETSPAPASSQPAPDTPLDLDDAAAALIQKQYILTIECLDEDSRDEIEYTLAHTPGVLNVRRKRE</sequence>
<evidence type="ECO:0000259" key="2">
    <source>
        <dbReference type="SMART" id="SM00470"/>
    </source>
</evidence>
<dbReference type="SMART" id="SM00470">
    <property type="entry name" value="ParB"/>
    <property type="match status" value="1"/>
</dbReference>
<dbReference type="Pfam" id="PF02195">
    <property type="entry name" value="ParB_N"/>
    <property type="match status" value="1"/>
</dbReference>
<protein>
    <submittedName>
        <fullName evidence="3">ParB N-terminal domain-containing protein</fullName>
    </submittedName>
</protein>
<dbReference type="AlphaFoldDB" id="A0AAJ1EUZ4"/>
<dbReference type="GO" id="GO:0007059">
    <property type="term" value="P:chromosome segregation"/>
    <property type="evidence" value="ECO:0007669"/>
    <property type="project" value="TreeGrafter"/>
</dbReference>
<dbReference type="GO" id="GO:0045881">
    <property type="term" value="P:positive regulation of sporulation resulting in formation of a cellular spore"/>
    <property type="evidence" value="ECO:0007669"/>
    <property type="project" value="TreeGrafter"/>
</dbReference>
<dbReference type="InterPro" id="IPR050336">
    <property type="entry name" value="Chromosome_partition/occlusion"/>
</dbReference>
<dbReference type="CDD" id="cd16402">
    <property type="entry name" value="ParB_N_like_MT"/>
    <property type="match status" value="1"/>
</dbReference>
<reference evidence="3" key="1">
    <citation type="submission" date="2022-01" db="EMBL/GenBank/DDBJ databases">
        <title>Collection of gut derived symbiotic bacterial strains cultured from healthy donors.</title>
        <authorList>
            <person name="Lin H."/>
            <person name="Kohout C."/>
            <person name="Waligurski E."/>
            <person name="Pamer E.G."/>
        </authorList>
    </citation>
    <scope>NUCLEOTIDE SEQUENCE</scope>
    <source>
        <strain evidence="3">DFI.7.46</strain>
    </source>
</reference>
<dbReference type="GO" id="GO:0005694">
    <property type="term" value="C:chromosome"/>
    <property type="evidence" value="ECO:0007669"/>
    <property type="project" value="TreeGrafter"/>
</dbReference>
<dbReference type="Gene3D" id="3.90.1530.10">
    <property type="entry name" value="Conserved hypothetical protein from pyrococcus furiosus pfu- 392566-001, ParB domain"/>
    <property type="match status" value="1"/>
</dbReference>
<dbReference type="RefSeq" id="WP_238127772.1">
    <property type="nucleotide sequence ID" value="NZ_JAKNHJ010000005.1"/>
</dbReference>
<organism evidence="3 4">
    <name type="scientific">Varibaculum cambriense</name>
    <dbReference type="NCBI Taxonomy" id="184870"/>
    <lineage>
        <taxon>Bacteria</taxon>
        <taxon>Bacillati</taxon>
        <taxon>Actinomycetota</taxon>
        <taxon>Actinomycetes</taxon>
        <taxon>Actinomycetales</taxon>
        <taxon>Actinomycetaceae</taxon>
        <taxon>Varibaculum</taxon>
    </lineage>
</organism>
<evidence type="ECO:0000313" key="4">
    <source>
        <dbReference type="Proteomes" id="UP001200537"/>
    </source>
</evidence>
<dbReference type="PANTHER" id="PTHR33375">
    <property type="entry name" value="CHROMOSOME-PARTITIONING PROTEIN PARB-RELATED"/>
    <property type="match status" value="1"/>
</dbReference>
<proteinExistence type="predicted"/>
<dbReference type="InterPro" id="IPR036086">
    <property type="entry name" value="ParB/Sulfiredoxin_sf"/>
</dbReference>
<evidence type="ECO:0000256" key="1">
    <source>
        <dbReference type="SAM" id="MobiDB-lite"/>
    </source>
</evidence>
<dbReference type="EMBL" id="JAKNHJ010000005">
    <property type="protein sequence ID" value="MCG4617542.1"/>
    <property type="molecule type" value="Genomic_DNA"/>
</dbReference>
<dbReference type="SUPFAM" id="SSF110849">
    <property type="entry name" value="ParB/Sulfiredoxin"/>
    <property type="match status" value="1"/>
</dbReference>
<dbReference type="Proteomes" id="UP001200537">
    <property type="component" value="Unassembled WGS sequence"/>
</dbReference>
<feature type="domain" description="ParB-like N-terminal" evidence="2">
    <location>
        <begin position="14"/>
        <end position="100"/>
    </location>
</feature>
<dbReference type="PANTHER" id="PTHR33375:SF1">
    <property type="entry name" value="CHROMOSOME-PARTITIONING PROTEIN PARB-RELATED"/>
    <property type="match status" value="1"/>
</dbReference>
<comment type="caution">
    <text evidence="3">The sequence shown here is derived from an EMBL/GenBank/DDBJ whole genome shotgun (WGS) entry which is preliminary data.</text>
</comment>
<feature type="compositionally biased region" description="Low complexity" evidence="1">
    <location>
        <begin position="152"/>
        <end position="167"/>
    </location>
</feature>
<evidence type="ECO:0000313" key="3">
    <source>
        <dbReference type="EMBL" id="MCG4617542.1"/>
    </source>
</evidence>
<gene>
    <name evidence="3" type="ORF">L0M99_03385</name>
</gene>
<feature type="region of interest" description="Disordered" evidence="1">
    <location>
        <begin position="139"/>
        <end position="167"/>
    </location>
</feature>
<name>A0AAJ1EUZ4_9ACTO</name>
<dbReference type="InterPro" id="IPR003115">
    <property type="entry name" value="ParB_N"/>
</dbReference>